<dbReference type="InterPro" id="IPR009081">
    <property type="entry name" value="PP-bd_ACP"/>
</dbReference>
<evidence type="ECO:0000256" key="4">
    <source>
        <dbReference type="SAM" id="MobiDB-lite"/>
    </source>
</evidence>
<keyword evidence="5" id="KW-1133">Transmembrane helix</keyword>
<dbReference type="Gene3D" id="1.10.1200.10">
    <property type="entry name" value="ACP-like"/>
    <property type="match status" value="1"/>
</dbReference>
<dbReference type="PROSITE" id="PS00455">
    <property type="entry name" value="AMP_BINDING"/>
    <property type="match status" value="1"/>
</dbReference>
<evidence type="ECO:0000256" key="1">
    <source>
        <dbReference type="ARBA" id="ARBA00022450"/>
    </source>
</evidence>
<feature type="region of interest" description="Disordered" evidence="4">
    <location>
        <begin position="1364"/>
        <end position="1391"/>
    </location>
</feature>
<dbReference type="SUPFAM" id="SSF51161">
    <property type="entry name" value="Trimeric LpxA-like enzymes"/>
    <property type="match status" value="3"/>
</dbReference>
<dbReference type="Gene3D" id="3.90.470.20">
    <property type="entry name" value="4'-phosphopantetheinyl transferase domain"/>
    <property type="match status" value="1"/>
</dbReference>
<name>A0ABQ5QFC1_9BACT</name>
<dbReference type="InterPro" id="IPR020845">
    <property type="entry name" value="AMP-binding_CS"/>
</dbReference>
<sequence length="1579" mass="172184">MLSGRLDISDLRAERSLTPGSSLWISRHVQRLFEALTQSPETPCEDLSMLDSEERALLLGAFSGPAHDPGLTRAETLPRIFEETARLRPDLAALEVDGRTQTYAELEAEAERIGRQLQALGLGRGSLVGHWFPRGGGAHAALLGILKAGAAYVPLDPDLPPARLRQVVVECRMDLLLTPRSQGASLDLPCPRLDQAVDVEEARVTLLPVDPSPDGPSPDDLAYVIFTSGSTGTPKGVPITHRSACTLVRAEQRLFAVTPGDRVFQGFSLAFDASVEELWLAWANGACLVVGTKALMQSGPDLGRRLGELGITVWSTVPTLLGLLNDPVPTLRLLILGGEACPPDLVARWWRPDLRMVNTYGPTEATVISTWTDLHPDRPVSIGKAVPNDRVYVLDARGRLCPIGVPGELHLSGVGLSQGYLGRPELTAERFIPNPYADGPFTERLYRTGDRVRFNDDGDLEFLGRIDTQVKLRGFRIELEEIEASLRLDPAVQAAAVTLWKEAGPERLVAYAVPSPGASFDEEGLLRGLRERLPSYMVPSAVEALDSLPTLASGKLDRKRLPAPRHREPIAAPAEDLTPCQQRLRATWTRLFSGRAPGLDENFFKDLGGHSLLAAAMVSELRREPDFEGLAVSDVYAFPTLRALAAECEARISHRSAAPALAQEPAPKAAPWRFRACALAQALSLYPLLGFYALQWLSPYLVYSWSQDHDFSRRTGMLAALASLILVYPAMYGLSILAKWALLGRMRPGRHPIWGFYYWRWWLVQRIVAATPLDYLVESPWLPLYYRLMGARMGRNVHLGTTSLAAFDLVEIGDDASIGQDARLSGYTLEDGFLQIGPIHIGRRCYVGNRSILCPGTVLEDGAMLEDLSLLPAGARIASGQHWTGSPAQPLPPTDSDQQRLSVDLPRPAPLRRMGYAAAQALGAFLIPVAFLAAIFPGLILINELYANTSGYFAYLVVAPAVGLSFVVLLALEIAAAKWLLLGRVRPGTYDRQGPFILRKWFVDRLMSLGLDLLAPLYATLYLAPWFRLLGARLGAWAEVSTAGSGCPDLLDIGEESFIADCVSFGPPRVDLGRVTLAPTRVGRRAFVGNSALIPSGTTLGESVLVGVMSVPPVDPLEAARVDSSWLGSPAIYLPRRQESSAFGEETTFRPPRRMILLRAFIEQFRVIAPVTGFVVITSLLLTAMTEIEEAFSLKVAALSLPALYFLGGLLACFFVVAVKWLVIGFYRPSEKPLWCSFVWRTELVSGLHENLADSWLLRLLVGTPFVPIYFRLLGSHIGRRVCMESTWLTEFDLVRIGDGAQLNADCTVQTHLFEDRVMKMDRIEIGPGCSLGTDSVVLYGSRMEAGSVLGDLSLLMKGESLPAGTRWEGSPARPSSRPTPPAPALPAAREGAGGGIHVFIQSDTQPHALPAELADQVILLNPDPQGRPRAMDGEGRPLTISRSRALGVQVLALAEGGRLGVDLERLRPSEALQAASKAFLPAERDWADRQPEPRWKALLRLWTAKEAILKALGHGFATGLDQVELGPDGRGGLKLLRLFGREALAEGWHLECREHEVEGRTYLLALARATPSVASTGS</sequence>
<dbReference type="InterPro" id="IPR036736">
    <property type="entry name" value="ACP-like_sf"/>
</dbReference>
<feature type="transmembrane region" description="Helical" evidence="5">
    <location>
        <begin position="1165"/>
        <end position="1184"/>
    </location>
</feature>
<dbReference type="NCBIfam" id="TIGR01733">
    <property type="entry name" value="AA-adenyl-dom"/>
    <property type="match status" value="1"/>
</dbReference>
<feature type="domain" description="Carrier" evidence="6">
    <location>
        <begin position="575"/>
        <end position="652"/>
    </location>
</feature>
<keyword evidence="8" id="KW-1185">Reference proteome</keyword>
<protein>
    <submittedName>
        <fullName evidence="7">Peptide synthetase</fullName>
    </submittedName>
</protein>
<dbReference type="SUPFAM" id="SSF56801">
    <property type="entry name" value="Acetyl-CoA synthetase-like"/>
    <property type="match status" value="1"/>
</dbReference>
<dbReference type="Gene3D" id="3.30.300.30">
    <property type="match status" value="1"/>
</dbReference>
<feature type="transmembrane region" description="Helical" evidence="5">
    <location>
        <begin position="1196"/>
        <end position="1224"/>
    </location>
</feature>
<dbReference type="InterPro" id="IPR012728">
    <property type="entry name" value="Pls/PosA_C"/>
</dbReference>
<evidence type="ECO:0000256" key="5">
    <source>
        <dbReference type="SAM" id="Phobius"/>
    </source>
</evidence>
<dbReference type="SUPFAM" id="SSF47336">
    <property type="entry name" value="ACP-like"/>
    <property type="match status" value="1"/>
</dbReference>
<dbReference type="InterPro" id="IPR000873">
    <property type="entry name" value="AMP-dep_synth/lig_dom"/>
</dbReference>
<dbReference type="Pfam" id="PF00501">
    <property type="entry name" value="AMP-binding"/>
    <property type="match status" value="1"/>
</dbReference>
<keyword evidence="2" id="KW-0597">Phosphoprotein</keyword>
<dbReference type="Pfam" id="PF13193">
    <property type="entry name" value="AMP-binding_C"/>
    <property type="match status" value="1"/>
</dbReference>
<feature type="transmembrane region" description="Helical" evidence="5">
    <location>
        <begin position="683"/>
        <end position="703"/>
    </location>
</feature>
<dbReference type="PROSITE" id="PS50075">
    <property type="entry name" value="CARRIER"/>
    <property type="match status" value="1"/>
</dbReference>
<dbReference type="Gene3D" id="3.40.50.12780">
    <property type="entry name" value="N-terminal domain of ligase-like"/>
    <property type="match status" value="1"/>
</dbReference>
<keyword evidence="5" id="KW-0812">Transmembrane</keyword>
<dbReference type="SUPFAM" id="SSF56214">
    <property type="entry name" value="4'-phosphopantetheinyl transferase"/>
    <property type="match status" value="1"/>
</dbReference>
<dbReference type="PANTHER" id="PTHR45527">
    <property type="entry name" value="NONRIBOSOMAL PEPTIDE SYNTHETASE"/>
    <property type="match status" value="1"/>
</dbReference>
<dbReference type="InterPro" id="IPR010071">
    <property type="entry name" value="AA_adenyl_dom"/>
</dbReference>
<keyword evidence="3" id="KW-0808">Transferase</keyword>
<organism evidence="7 8">
    <name type="scientific">Geothrix limicola</name>
    <dbReference type="NCBI Taxonomy" id="2927978"/>
    <lineage>
        <taxon>Bacteria</taxon>
        <taxon>Pseudomonadati</taxon>
        <taxon>Acidobacteriota</taxon>
        <taxon>Holophagae</taxon>
        <taxon>Holophagales</taxon>
        <taxon>Holophagaceae</taxon>
        <taxon>Geothrix</taxon>
    </lineage>
</organism>
<dbReference type="Pfam" id="PF01648">
    <property type="entry name" value="ACPS"/>
    <property type="match status" value="1"/>
</dbReference>
<dbReference type="PANTHER" id="PTHR45527:SF1">
    <property type="entry name" value="FATTY ACID SYNTHASE"/>
    <property type="match status" value="1"/>
</dbReference>
<dbReference type="NCBIfam" id="TIGR02353">
    <property type="entry name" value="NRPS_term_dom"/>
    <property type="match status" value="1"/>
</dbReference>
<dbReference type="InterPro" id="IPR042099">
    <property type="entry name" value="ANL_N_sf"/>
</dbReference>
<dbReference type="InterPro" id="IPR025110">
    <property type="entry name" value="AMP-bd_C"/>
</dbReference>
<evidence type="ECO:0000313" key="7">
    <source>
        <dbReference type="EMBL" id="GLH73031.1"/>
    </source>
</evidence>
<dbReference type="Gene3D" id="2.160.10.10">
    <property type="entry name" value="Hexapeptide repeat proteins"/>
    <property type="match status" value="2"/>
</dbReference>
<comment type="caution">
    <text evidence="7">The sequence shown here is derived from an EMBL/GenBank/DDBJ whole genome shotgun (WGS) entry which is preliminary data.</text>
</comment>
<dbReference type="Proteomes" id="UP001165069">
    <property type="component" value="Unassembled WGS sequence"/>
</dbReference>
<dbReference type="InterPro" id="IPR037143">
    <property type="entry name" value="4-PPantetheinyl_Trfase_dom_sf"/>
</dbReference>
<dbReference type="InterPro" id="IPR008278">
    <property type="entry name" value="4-PPantetheinyl_Trfase_dom"/>
</dbReference>
<dbReference type="InterPro" id="IPR006162">
    <property type="entry name" value="Ppantetheine_attach_site"/>
</dbReference>
<accession>A0ABQ5QFC1</accession>
<feature type="transmembrane region" description="Helical" evidence="5">
    <location>
        <begin position="715"/>
        <end position="738"/>
    </location>
</feature>
<dbReference type="EMBL" id="BSDE01000002">
    <property type="protein sequence ID" value="GLH73031.1"/>
    <property type="molecule type" value="Genomic_DNA"/>
</dbReference>
<dbReference type="PROSITE" id="PS00012">
    <property type="entry name" value="PHOSPHOPANTETHEINE"/>
    <property type="match status" value="1"/>
</dbReference>
<keyword evidence="5" id="KW-0472">Membrane</keyword>
<evidence type="ECO:0000259" key="6">
    <source>
        <dbReference type="PROSITE" id="PS50075"/>
    </source>
</evidence>
<dbReference type="InterPro" id="IPR011004">
    <property type="entry name" value="Trimer_LpxA-like_sf"/>
</dbReference>
<evidence type="ECO:0000256" key="2">
    <source>
        <dbReference type="ARBA" id="ARBA00022553"/>
    </source>
</evidence>
<feature type="transmembrane region" description="Helical" evidence="5">
    <location>
        <begin position="916"/>
        <end position="940"/>
    </location>
</feature>
<dbReference type="CDD" id="cd05930">
    <property type="entry name" value="A_NRPS"/>
    <property type="match status" value="1"/>
</dbReference>
<gene>
    <name evidence="7" type="ORF">GETHLI_15330</name>
</gene>
<feature type="transmembrane region" description="Helical" evidence="5">
    <location>
        <begin position="952"/>
        <end position="981"/>
    </location>
</feature>
<proteinExistence type="predicted"/>
<dbReference type="Pfam" id="PF00550">
    <property type="entry name" value="PP-binding"/>
    <property type="match status" value="1"/>
</dbReference>
<evidence type="ECO:0000313" key="8">
    <source>
        <dbReference type="Proteomes" id="UP001165069"/>
    </source>
</evidence>
<reference evidence="7 8" key="1">
    <citation type="journal article" date="2023" name="Antonie Van Leeuwenhoek">
        <title>Mesoterricola silvestris gen. nov., sp. nov., Mesoterricola sediminis sp. nov., Geothrix oryzae sp. nov., Geothrix edaphica sp. nov., Geothrix rubra sp. nov., and Geothrix limicola sp. nov., six novel members of Acidobacteriota isolated from soils.</title>
        <authorList>
            <person name="Itoh H."/>
            <person name="Sugisawa Y."/>
            <person name="Mise K."/>
            <person name="Xu Z."/>
            <person name="Kuniyasu M."/>
            <person name="Ushijima N."/>
            <person name="Kawano K."/>
            <person name="Kobayashi E."/>
            <person name="Shiratori Y."/>
            <person name="Masuda Y."/>
            <person name="Senoo K."/>
        </authorList>
    </citation>
    <scope>NUCLEOTIDE SEQUENCE [LARGE SCALE GENOMIC DNA]</scope>
    <source>
        <strain evidence="7 8">Red804</strain>
    </source>
</reference>
<keyword evidence="1" id="KW-0596">Phosphopantetheine</keyword>
<dbReference type="InterPro" id="IPR045851">
    <property type="entry name" value="AMP-bd_C_sf"/>
</dbReference>
<evidence type="ECO:0000256" key="3">
    <source>
        <dbReference type="ARBA" id="ARBA00022679"/>
    </source>
</evidence>